<proteinExistence type="predicted"/>
<reference evidence="1" key="1">
    <citation type="submission" date="2020-11" db="EMBL/GenBank/DDBJ databases">
        <authorList>
            <consortium name="DOE Joint Genome Institute"/>
            <person name="Ahrendt S."/>
            <person name="Riley R."/>
            <person name="Andreopoulos W."/>
            <person name="Labutti K."/>
            <person name="Pangilinan J."/>
            <person name="Ruiz-Duenas F.J."/>
            <person name="Barrasa J.M."/>
            <person name="Sanchez-Garcia M."/>
            <person name="Camarero S."/>
            <person name="Miyauchi S."/>
            <person name="Serrano A."/>
            <person name="Linde D."/>
            <person name="Babiker R."/>
            <person name="Drula E."/>
            <person name="Ayuso-Fernandez I."/>
            <person name="Pacheco R."/>
            <person name="Padilla G."/>
            <person name="Ferreira P."/>
            <person name="Barriuso J."/>
            <person name="Kellner H."/>
            <person name="Castanera R."/>
            <person name="Alfaro M."/>
            <person name="Ramirez L."/>
            <person name="Pisabarro A.G."/>
            <person name="Kuo A."/>
            <person name="Tritt A."/>
            <person name="Lipzen A."/>
            <person name="He G."/>
            <person name="Yan M."/>
            <person name="Ng V."/>
            <person name="Cullen D."/>
            <person name="Martin F."/>
            <person name="Rosso M.-N."/>
            <person name="Henrissat B."/>
            <person name="Hibbett D."/>
            <person name="Martinez A.T."/>
            <person name="Grigoriev I.V."/>
        </authorList>
    </citation>
    <scope>NUCLEOTIDE SEQUENCE</scope>
    <source>
        <strain evidence="1">MF-IS2</strain>
    </source>
</reference>
<organism evidence="1 2">
    <name type="scientific">Macrolepiota fuliginosa MF-IS2</name>
    <dbReference type="NCBI Taxonomy" id="1400762"/>
    <lineage>
        <taxon>Eukaryota</taxon>
        <taxon>Fungi</taxon>
        <taxon>Dikarya</taxon>
        <taxon>Basidiomycota</taxon>
        <taxon>Agaricomycotina</taxon>
        <taxon>Agaricomycetes</taxon>
        <taxon>Agaricomycetidae</taxon>
        <taxon>Agaricales</taxon>
        <taxon>Agaricineae</taxon>
        <taxon>Agaricaceae</taxon>
        <taxon>Macrolepiota</taxon>
    </lineage>
</organism>
<evidence type="ECO:0000313" key="2">
    <source>
        <dbReference type="Proteomes" id="UP000807342"/>
    </source>
</evidence>
<sequence length="73" mass="7880">MVKITRFETSDVRFPTSLTGDGTGAMFVSPLLLTAISRGVGSRPFVMSGTRIATIPLPTPPSSLRIRRSRGME</sequence>
<dbReference type="Proteomes" id="UP000807342">
    <property type="component" value="Unassembled WGS sequence"/>
</dbReference>
<accession>A0A9P6BZL4</accession>
<comment type="caution">
    <text evidence="1">The sequence shown here is derived from an EMBL/GenBank/DDBJ whole genome shotgun (WGS) entry which is preliminary data.</text>
</comment>
<dbReference type="AlphaFoldDB" id="A0A9P6BZL4"/>
<gene>
    <name evidence="1" type="ORF">P691DRAFT_390458</name>
</gene>
<dbReference type="EMBL" id="MU151446">
    <property type="protein sequence ID" value="KAF9443680.1"/>
    <property type="molecule type" value="Genomic_DNA"/>
</dbReference>
<evidence type="ECO:0000313" key="1">
    <source>
        <dbReference type="EMBL" id="KAF9443680.1"/>
    </source>
</evidence>
<keyword evidence="2" id="KW-1185">Reference proteome</keyword>
<protein>
    <submittedName>
        <fullName evidence="1">Uncharacterized protein</fullName>
    </submittedName>
</protein>
<name>A0A9P6BZL4_9AGAR</name>